<name>A0AAW5S4P8_MYCBC</name>
<accession>A0AAW5S4P8</accession>
<dbReference type="InterPro" id="IPR036628">
    <property type="entry name" value="Clp_N_dom_sf"/>
</dbReference>
<dbReference type="InterPro" id="IPR004176">
    <property type="entry name" value="Clp_R_N"/>
</dbReference>
<dbReference type="Gene3D" id="1.10.1780.10">
    <property type="entry name" value="Clp, N-terminal domain"/>
    <property type="match status" value="1"/>
</dbReference>
<gene>
    <name evidence="2" type="ORF">H7I91_10525</name>
</gene>
<reference evidence="2" key="1">
    <citation type="submission" date="2020-07" db="EMBL/GenBank/DDBJ databases">
        <authorList>
            <person name="Pettersson B.M.F."/>
            <person name="Behra P.R.K."/>
            <person name="Ramesh M."/>
            <person name="Das S."/>
            <person name="Dasgupta S."/>
            <person name="Kirsebom L.A."/>
        </authorList>
    </citation>
    <scope>NUCLEOTIDE SEQUENCE</scope>
    <source>
        <strain evidence="2">DSM 45439</strain>
    </source>
</reference>
<organism evidence="2 3">
    <name type="scientific">Mycobacterium bouchedurhonense</name>
    <dbReference type="NCBI Taxonomy" id="701041"/>
    <lineage>
        <taxon>Bacteria</taxon>
        <taxon>Bacillati</taxon>
        <taxon>Actinomycetota</taxon>
        <taxon>Actinomycetes</taxon>
        <taxon>Mycobacteriales</taxon>
        <taxon>Mycobacteriaceae</taxon>
        <taxon>Mycobacterium</taxon>
        <taxon>Mycobacterium avium complex (MAC)</taxon>
    </lineage>
</organism>
<keyword evidence="2" id="KW-0645">Protease</keyword>
<dbReference type="RefSeq" id="WP_083071820.1">
    <property type="nucleotide sequence ID" value="NZ_JACKTG010000023.1"/>
</dbReference>
<evidence type="ECO:0000259" key="1">
    <source>
        <dbReference type="Pfam" id="PF02861"/>
    </source>
</evidence>
<keyword evidence="2" id="KW-0378">Hydrolase</keyword>
<protein>
    <submittedName>
        <fullName evidence="2">Clp protease N-terminal domain-containing protein</fullName>
    </submittedName>
</protein>
<dbReference type="Proteomes" id="UP001207588">
    <property type="component" value="Unassembled WGS sequence"/>
</dbReference>
<evidence type="ECO:0000313" key="2">
    <source>
        <dbReference type="EMBL" id="MCV6989736.1"/>
    </source>
</evidence>
<dbReference type="GO" id="GO:0008233">
    <property type="term" value="F:peptidase activity"/>
    <property type="evidence" value="ECO:0007669"/>
    <property type="project" value="UniProtKB-KW"/>
</dbReference>
<dbReference type="AlphaFoldDB" id="A0AAW5S4P8"/>
<feature type="domain" description="Clp R" evidence="1">
    <location>
        <begin position="4"/>
        <end position="51"/>
    </location>
</feature>
<dbReference type="EMBL" id="JACKTG010000023">
    <property type="protein sequence ID" value="MCV6989736.1"/>
    <property type="molecule type" value="Genomic_DNA"/>
</dbReference>
<comment type="caution">
    <text evidence="2">The sequence shown here is derived from an EMBL/GenBank/DDBJ whole genome shotgun (WGS) entry which is preliminary data.</text>
</comment>
<reference evidence="2" key="2">
    <citation type="journal article" date="2022" name="BMC Genomics">
        <title>Comparative genome analysis of mycobacteria focusing on tRNA and non-coding RNA.</title>
        <authorList>
            <person name="Behra P.R.K."/>
            <person name="Pettersson B.M.F."/>
            <person name="Ramesh M."/>
            <person name="Das S."/>
            <person name="Dasgupta S."/>
            <person name="Kirsebom L.A."/>
        </authorList>
    </citation>
    <scope>NUCLEOTIDE SEQUENCE</scope>
    <source>
        <strain evidence="2">DSM 45439</strain>
    </source>
</reference>
<dbReference type="SUPFAM" id="SSF81923">
    <property type="entry name" value="Double Clp-N motif"/>
    <property type="match status" value="1"/>
</dbReference>
<dbReference type="Pfam" id="PF02861">
    <property type="entry name" value="Clp_N"/>
    <property type="match status" value="1"/>
</dbReference>
<sequence>MERTRDETEARGRHSVEPSHVLAALMLDGQSAAAKTIRSLGIQPVAVRDRLLSRD</sequence>
<evidence type="ECO:0000313" key="3">
    <source>
        <dbReference type="Proteomes" id="UP001207588"/>
    </source>
</evidence>
<dbReference type="GO" id="GO:0006508">
    <property type="term" value="P:proteolysis"/>
    <property type="evidence" value="ECO:0007669"/>
    <property type="project" value="UniProtKB-KW"/>
</dbReference>
<proteinExistence type="predicted"/>